<dbReference type="Pfam" id="PF21365">
    <property type="entry name" value="Glyco_hydro_31_3rd"/>
    <property type="match status" value="1"/>
</dbReference>
<dbReference type="KEGG" id="maga:Mag101_15545"/>
<dbReference type="OrthoDB" id="176168at2"/>
<feature type="domain" description="Glycoside hydrolase family 31 TIM barrel" evidence="3">
    <location>
        <begin position="248"/>
        <end position="574"/>
    </location>
</feature>
<dbReference type="GO" id="GO:0030246">
    <property type="term" value="F:carbohydrate binding"/>
    <property type="evidence" value="ECO:0007669"/>
    <property type="project" value="InterPro"/>
</dbReference>
<dbReference type="GO" id="GO:0004553">
    <property type="term" value="F:hydrolase activity, hydrolyzing O-glycosyl compounds"/>
    <property type="evidence" value="ECO:0007669"/>
    <property type="project" value="InterPro"/>
</dbReference>
<dbReference type="PANTHER" id="PTHR43863">
    <property type="entry name" value="HYDROLASE, PUTATIVE (AFU_ORTHOLOGUE AFUA_1G03140)-RELATED"/>
    <property type="match status" value="1"/>
</dbReference>
<proteinExistence type="inferred from homology"/>
<dbReference type="EMBL" id="CP019650">
    <property type="protein sequence ID" value="AQQ68889.1"/>
    <property type="molecule type" value="Genomic_DNA"/>
</dbReference>
<evidence type="ECO:0000256" key="2">
    <source>
        <dbReference type="RuleBase" id="RU361185"/>
    </source>
</evidence>
<feature type="domain" description="Glycosyl hydrolase family 31 C-terminal" evidence="6">
    <location>
        <begin position="583"/>
        <end position="669"/>
    </location>
</feature>
<evidence type="ECO:0000313" key="8">
    <source>
        <dbReference type="Proteomes" id="UP000188219"/>
    </source>
</evidence>
<dbReference type="SUPFAM" id="SSF51011">
    <property type="entry name" value="Glycosyl hydrolase domain"/>
    <property type="match status" value="1"/>
</dbReference>
<comment type="similarity">
    <text evidence="1 2">Belongs to the glycosyl hydrolase 31 family.</text>
</comment>
<keyword evidence="2" id="KW-0326">Glycosidase</keyword>
<dbReference type="Gene3D" id="3.20.20.80">
    <property type="entry name" value="Glycosidases"/>
    <property type="match status" value="1"/>
</dbReference>
<dbReference type="InterPro" id="IPR051816">
    <property type="entry name" value="Glycosyl_Hydrolase_31"/>
</dbReference>
<dbReference type="SUPFAM" id="SSF74650">
    <property type="entry name" value="Galactose mutarotase-like"/>
    <property type="match status" value="1"/>
</dbReference>
<evidence type="ECO:0000259" key="3">
    <source>
        <dbReference type="Pfam" id="PF01055"/>
    </source>
</evidence>
<keyword evidence="2" id="KW-0378">Hydrolase</keyword>
<evidence type="ECO:0000256" key="1">
    <source>
        <dbReference type="ARBA" id="ARBA00007806"/>
    </source>
</evidence>
<gene>
    <name evidence="7" type="ORF">Mag101_15545</name>
</gene>
<dbReference type="STRING" id="260552.Mag101_15545"/>
<dbReference type="Gene3D" id="2.60.40.1760">
    <property type="entry name" value="glycosyl hydrolase (family 31)"/>
    <property type="match status" value="1"/>
</dbReference>
<reference evidence="7" key="1">
    <citation type="submission" date="2017-02" db="EMBL/GenBank/DDBJ databases">
        <title>Genome of Microbulbifer agarilyticus GP101.</title>
        <authorList>
            <person name="Jung J."/>
            <person name="Bae S.S."/>
            <person name="Baek K."/>
        </authorList>
    </citation>
    <scope>NUCLEOTIDE SEQUENCE [LARGE SCALE GENOMIC DNA]</scope>
    <source>
        <strain evidence="7">GP101</strain>
    </source>
</reference>
<dbReference type="InterPro" id="IPR000322">
    <property type="entry name" value="Glyco_hydro_31_TIM"/>
</dbReference>
<feature type="domain" description="Glycoside hydrolase family 31 N-terminal" evidence="4">
    <location>
        <begin position="42"/>
        <end position="202"/>
    </location>
</feature>
<dbReference type="Gene3D" id="2.60.40.1180">
    <property type="entry name" value="Golgi alpha-mannosidase II"/>
    <property type="match status" value="2"/>
</dbReference>
<dbReference type="InterPro" id="IPR033403">
    <property type="entry name" value="DUF5110"/>
</dbReference>
<dbReference type="InterPro" id="IPR017853">
    <property type="entry name" value="GH"/>
</dbReference>
<evidence type="ECO:0000259" key="5">
    <source>
        <dbReference type="Pfam" id="PF17137"/>
    </source>
</evidence>
<dbReference type="InterPro" id="IPR025887">
    <property type="entry name" value="Glyco_hydro_31_N_dom"/>
</dbReference>
<dbReference type="SUPFAM" id="SSF51445">
    <property type="entry name" value="(Trans)glycosidases"/>
    <property type="match status" value="1"/>
</dbReference>
<feature type="domain" description="DUF5110" evidence="5">
    <location>
        <begin position="686"/>
        <end position="754"/>
    </location>
</feature>
<dbReference type="InterPro" id="IPR048395">
    <property type="entry name" value="Glyco_hydro_31_C"/>
</dbReference>
<dbReference type="GO" id="GO:0005975">
    <property type="term" value="P:carbohydrate metabolic process"/>
    <property type="evidence" value="ECO:0007669"/>
    <property type="project" value="InterPro"/>
</dbReference>
<evidence type="ECO:0000259" key="6">
    <source>
        <dbReference type="Pfam" id="PF21365"/>
    </source>
</evidence>
<sequence length="796" mass="89504">MGACDVKTEQQQQIGVNGSIQGSGVTRENTSVIVTAADGRSLRITPYGDGIVRMQATRADERVFSDSHYAMVERHDWPGEFAMERRGETLILRTEELEVQLDTMTLAASFHHLNDTVPVLREESPVRWRDNEILVSFVADASEHFTGLGHGYFGRAESVDLRGEVIHRNYGSRQIEQAPLIVPFYLSSKGYGVFLNSTFPNRFSFAAGGDYSMAIETHGFDARMDYFFIGGRQLASVLDHYTQLTGRPRLPQKAMFGLQLSDKGHDHNSATPSDETWWKRKITEHRAAGYPLDHVVNDNRWRAAGGKRCESKLEWDPERYPNPSAYGQWLTEHGLVITLDFNRCIGQFTAGWDDAFNLPNPGEIDFKESAPDLTNDKFRKWFWQSFHNNALKPADGYPGDALWIDEFDEQGAAPKDMILADGRSSAEMRNYWFFFIAQSLVADGWDKADLNKRPYVWVRGMTAGAQRYATLWSGDIYPDNKDMAHTVRAMQLAGLSGFPYWGHDAGGFYDWEAAHGPDEDLYRRWAMALGAFSPIWKPHGMGQSRWPLDRSGTSQAVAKQFTAQRYELMPYLYSSAHMAAQSGLPIARAMLLDYQHEALAWQYDLQYMWGDSILVAPQIEAGKAYSVWLPPGNWYTFDQKPAPQQGGREITVNPESGELPLFVKAGAIIPQREFALSTAFIDKQALELMVFAGADGSFELVEDDDVTEAYRISGEKMTTRIQYLHNRQELTIAAAEGTYMGAPLSRDLSLRLLGIDSAARVLVDGRAVPFQYENGEVTVLIDDVPMGEGLTVRVES</sequence>
<dbReference type="InterPro" id="IPR013780">
    <property type="entry name" value="Glyco_hydro_b"/>
</dbReference>
<accession>A0A1Q2M8B1</accession>
<dbReference type="AlphaFoldDB" id="A0A1Q2M8B1"/>
<dbReference type="Pfam" id="PF01055">
    <property type="entry name" value="Glyco_hydro_31_2nd"/>
    <property type="match status" value="1"/>
</dbReference>
<dbReference type="Pfam" id="PF13802">
    <property type="entry name" value="Gal_mutarotas_2"/>
    <property type="match status" value="1"/>
</dbReference>
<dbReference type="Proteomes" id="UP000188219">
    <property type="component" value="Chromosome"/>
</dbReference>
<dbReference type="PANTHER" id="PTHR43863:SF2">
    <property type="entry name" value="MALTASE-GLUCOAMYLASE"/>
    <property type="match status" value="1"/>
</dbReference>
<organism evidence="7 8">
    <name type="scientific">Microbulbifer agarilyticus</name>
    <dbReference type="NCBI Taxonomy" id="260552"/>
    <lineage>
        <taxon>Bacteria</taxon>
        <taxon>Pseudomonadati</taxon>
        <taxon>Pseudomonadota</taxon>
        <taxon>Gammaproteobacteria</taxon>
        <taxon>Cellvibrionales</taxon>
        <taxon>Microbulbiferaceae</taxon>
        <taxon>Microbulbifer</taxon>
    </lineage>
</organism>
<keyword evidence="8" id="KW-1185">Reference proteome</keyword>
<evidence type="ECO:0000313" key="7">
    <source>
        <dbReference type="EMBL" id="AQQ68889.1"/>
    </source>
</evidence>
<evidence type="ECO:0000259" key="4">
    <source>
        <dbReference type="Pfam" id="PF13802"/>
    </source>
</evidence>
<dbReference type="Pfam" id="PF17137">
    <property type="entry name" value="DUF5110"/>
    <property type="match status" value="1"/>
</dbReference>
<dbReference type="InterPro" id="IPR011013">
    <property type="entry name" value="Gal_mutarotase_sf_dom"/>
</dbReference>
<protein>
    <submittedName>
        <fullName evidence="7">Alpha-glucosidase</fullName>
    </submittedName>
</protein>
<name>A0A1Q2M8B1_9GAMM</name>
<dbReference type="CDD" id="cd14752">
    <property type="entry name" value="GH31_N"/>
    <property type="match status" value="1"/>
</dbReference>